<keyword evidence="1 2" id="KW-0597">Phosphoprotein</keyword>
<organism evidence="4 5">
    <name type="scientific">Paracoccus aerius</name>
    <dbReference type="NCBI Taxonomy" id="1915382"/>
    <lineage>
        <taxon>Bacteria</taxon>
        <taxon>Pseudomonadati</taxon>
        <taxon>Pseudomonadota</taxon>
        <taxon>Alphaproteobacteria</taxon>
        <taxon>Rhodobacterales</taxon>
        <taxon>Paracoccaceae</taxon>
        <taxon>Paracoccus</taxon>
    </lineage>
</organism>
<gene>
    <name evidence="4" type="ORF">JL111_09030</name>
</gene>
<keyword evidence="5" id="KW-1185">Reference proteome</keyword>
<evidence type="ECO:0000256" key="2">
    <source>
        <dbReference type="PROSITE-ProRule" id="PRU00169"/>
    </source>
</evidence>
<dbReference type="RefSeq" id="WP_167621495.1">
    <property type="nucleotide sequence ID" value="NZ_BNCL01000007.1"/>
</dbReference>
<dbReference type="Pfam" id="PF00072">
    <property type="entry name" value="Response_reg"/>
    <property type="match status" value="1"/>
</dbReference>
<proteinExistence type="predicted"/>
<dbReference type="Gene3D" id="3.40.50.2300">
    <property type="match status" value="1"/>
</dbReference>
<dbReference type="SUPFAM" id="SSF52172">
    <property type="entry name" value="CheY-like"/>
    <property type="match status" value="1"/>
</dbReference>
<dbReference type="PROSITE" id="PS50110">
    <property type="entry name" value="RESPONSE_REGULATORY"/>
    <property type="match status" value="1"/>
</dbReference>
<dbReference type="SMART" id="SM00448">
    <property type="entry name" value="REC"/>
    <property type="match status" value="1"/>
</dbReference>
<feature type="domain" description="Response regulatory" evidence="3">
    <location>
        <begin position="3"/>
        <end position="117"/>
    </location>
</feature>
<protein>
    <submittedName>
        <fullName evidence="4">Response regulator</fullName>
    </submittedName>
</protein>
<accession>A0ABS1S5S5</accession>
<dbReference type="PANTHER" id="PTHR44591">
    <property type="entry name" value="STRESS RESPONSE REGULATOR PROTEIN 1"/>
    <property type="match status" value="1"/>
</dbReference>
<dbReference type="EMBL" id="JAESHT010000006">
    <property type="protein sequence ID" value="MBL3673630.1"/>
    <property type="molecule type" value="Genomic_DNA"/>
</dbReference>
<dbReference type="InterPro" id="IPR011006">
    <property type="entry name" value="CheY-like_superfamily"/>
</dbReference>
<evidence type="ECO:0000259" key="3">
    <source>
        <dbReference type="PROSITE" id="PS50110"/>
    </source>
</evidence>
<dbReference type="Proteomes" id="UP000644749">
    <property type="component" value="Unassembled WGS sequence"/>
</dbReference>
<evidence type="ECO:0000313" key="5">
    <source>
        <dbReference type="Proteomes" id="UP000644749"/>
    </source>
</evidence>
<dbReference type="PANTHER" id="PTHR44591:SF18">
    <property type="entry name" value="REGULATORY PROTEIN"/>
    <property type="match status" value="1"/>
</dbReference>
<evidence type="ECO:0000256" key="1">
    <source>
        <dbReference type="ARBA" id="ARBA00022553"/>
    </source>
</evidence>
<evidence type="ECO:0000313" key="4">
    <source>
        <dbReference type="EMBL" id="MBL3673630.1"/>
    </source>
</evidence>
<comment type="caution">
    <text evidence="4">The sequence shown here is derived from an EMBL/GenBank/DDBJ whole genome shotgun (WGS) entry which is preliminary data.</text>
</comment>
<dbReference type="InterPro" id="IPR001789">
    <property type="entry name" value="Sig_transdc_resp-reg_receiver"/>
</dbReference>
<sequence>MLDILMIEDEPNIAEAVRFILSREGWQVALHADGAGGIEAIRGAKPRLVILDVMLPHRSGTEILAELRGDQDPSLAATPVLMLTARGQASLSLPQADAVLAKPFANDDLRAMVRRMLN</sequence>
<dbReference type="CDD" id="cd17574">
    <property type="entry name" value="REC_OmpR"/>
    <property type="match status" value="1"/>
</dbReference>
<dbReference type="InterPro" id="IPR050595">
    <property type="entry name" value="Bact_response_regulator"/>
</dbReference>
<reference evidence="4 5" key="1">
    <citation type="submission" date="2021-01" db="EMBL/GenBank/DDBJ databases">
        <title>011410 draft genome.</title>
        <authorList>
            <person name="Lang L."/>
        </authorList>
    </citation>
    <scope>NUCLEOTIDE SEQUENCE [LARGE SCALE GENOMIC DNA]</scope>
    <source>
        <strain evidence="4 5">KCTC 42845</strain>
    </source>
</reference>
<name>A0ABS1S5S5_9RHOB</name>
<feature type="modified residue" description="4-aspartylphosphate" evidence="2">
    <location>
        <position position="52"/>
    </location>
</feature>